<dbReference type="EMBL" id="CCEJ010000011">
    <property type="protein sequence ID" value="CDR34960.1"/>
    <property type="molecule type" value="Genomic_DNA"/>
</dbReference>
<dbReference type="RefSeq" id="WP_041018517.1">
    <property type="nucleotide sequence ID" value="NZ_CCEJ010000011.1"/>
</dbReference>
<comment type="caution">
    <text evidence="1">The sequence shown here is derived from an EMBL/GenBank/DDBJ whole genome shotgun (WGS) entry which is preliminary data.</text>
</comment>
<dbReference type="Proteomes" id="UP000031552">
    <property type="component" value="Unassembled WGS sequence"/>
</dbReference>
<protein>
    <submittedName>
        <fullName evidence="1">Conserved putative membrane protein</fullName>
    </submittedName>
</protein>
<gene>
    <name evidence="1" type="ORF">CSEC_2154</name>
</gene>
<evidence type="ECO:0000313" key="2">
    <source>
        <dbReference type="Proteomes" id="UP000031552"/>
    </source>
</evidence>
<sequence>MGAASSDEQRKELEKEKNAKLAALFEPMSEEILLICYPNGKEDLGVGKLYSGTLWSALKASVMPAFSEALFTLIDRTHHESDKDIRALRQPGGAALKELAPLLGKKGIGLAKESLQEEKVANLLLRPYLSSNKDLADTTINAFVRTMSRAANSSDPNIQEVFNRLETQSTTLILHALTQLGVQNKEFKGNLTAKAMDALLDIFAEFFVNQNETLLHKLKEFEQISDPKEREKAQHELFKPLVEELLEKTNLKNDPLVRLFGKPLLYNIVFSLHEKFIGSQSTLSDYKERMLKVMLGQTEPSEVVFQDSQVSFDEEISRTFEGHKESDVDLELGDPSLTPSKEKEVDDSEIIRESAPLARAPIETQERMPAEVQESRPAQLSVLETLLNASESEESLDKYVLFSDSIDGVEKSLGILAKDITDLAASTVQKNKAAIAETIAKTAGLGNKAEGELVDAIHQVVGERVEASEKSLQYAQTLIQNTLFRIFVLTAEAEGKDPDLLAAKVIHRITSRLGEQIPVVEKDIRAILARDDLAEEEKKVEIAKLFIPVAREILGVAGKNSDGSLKIWSSLGIAREWEPLVESQVEQILPQFLSRLYMDMTSWVRSGSKVEPVLETVASNVPTVTKKLTDFIEAFIPLYVKQNAKQINKLVMNNANKYFAYLSPDDRAKLGSLIERNIVAVSQEEGMNPAYQAVAAYAKGFVTNVLGQGLINLNEAENMDKVRDVKTGDTLLNPFLLNMFISVMSESSEHFKKISSLQTAGKPSYALDHQELLKEFNKSGLLHQALAFDMDPTKSEAEKRQQRLEKFFKPLAADLLAIGGKTTVPDDFPMTEMLDKEEVWTTFKEKMLPEMLMGLYDELLKPSNIHKVMGNVIDSLSETLNMIDENDAEEEREVATLKSLNPAQRALNEEAGKLIHNLVGMFPVSATKFLFSVGKINKMSAETLGAKILEQTNSNSLADLVNHLLAGVEFSLPSDPPKTEAEIKREEKALSQEVKDKMRNLISSEAKKQTRNFVKNTLNSWNKSLESSVEKYFGKPGLAVKNFFGSILSGISSFIMPVLNFIVFKCLWVIVDWYIGFRVSEVMKDTSMPIHENLAFRMTERVVKQMRTEVDATQKAKEEALRADKIRKKMDEEKLKREREAALRSQLVH</sequence>
<keyword evidence="2" id="KW-1185">Reference proteome</keyword>
<dbReference type="AlphaFoldDB" id="A0A090D2U8"/>
<reference evidence="1" key="2">
    <citation type="submission" date="2014-09" db="EMBL/GenBank/DDBJ databases">
        <title>Criblamydia sequanensis harbors a mega-plasmid encoding arsenite resistance.</title>
        <authorList>
            <person name="Bertelli C."/>
            <person name="Goesmann A."/>
            <person name="Greub G."/>
        </authorList>
    </citation>
    <scope>NUCLEOTIDE SEQUENCE [LARGE SCALE GENOMIC DNA]</scope>
    <source>
        <strain evidence="1">CRIB-18</strain>
    </source>
</reference>
<dbReference type="OrthoDB" id="9819501at2"/>
<proteinExistence type="predicted"/>
<reference evidence="1" key="1">
    <citation type="submission" date="2013-12" db="EMBL/GenBank/DDBJ databases">
        <authorList>
            <person name="Linke B."/>
        </authorList>
    </citation>
    <scope>NUCLEOTIDE SEQUENCE [LARGE SCALE GENOMIC DNA]</scope>
    <source>
        <strain evidence="1">CRIB-18</strain>
    </source>
</reference>
<dbReference type="eggNOG" id="ENOG5033HSZ">
    <property type="taxonomic scope" value="Bacteria"/>
</dbReference>
<evidence type="ECO:0000313" key="1">
    <source>
        <dbReference type="EMBL" id="CDR34960.1"/>
    </source>
</evidence>
<accession>A0A090D2U8</accession>
<organism evidence="1 2">
    <name type="scientific">Candidatus Criblamydia sequanensis CRIB-18</name>
    <dbReference type="NCBI Taxonomy" id="1437425"/>
    <lineage>
        <taxon>Bacteria</taxon>
        <taxon>Pseudomonadati</taxon>
        <taxon>Chlamydiota</taxon>
        <taxon>Chlamydiia</taxon>
        <taxon>Parachlamydiales</taxon>
        <taxon>Candidatus Criblamydiaceae</taxon>
        <taxon>Candidatus Criblamydia</taxon>
    </lineage>
</organism>
<name>A0A090D2U8_9BACT</name>